<dbReference type="EMBL" id="PUHW01000217">
    <property type="protein sequence ID" value="KAG0687778.1"/>
    <property type="molecule type" value="Genomic_DNA"/>
</dbReference>
<dbReference type="GO" id="GO:0045944">
    <property type="term" value="P:positive regulation of transcription by RNA polymerase II"/>
    <property type="evidence" value="ECO:0007669"/>
    <property type="project" value="TreeGrafter"/>
</dbReference>
<dbReference type="CDD" id="cd00067">
    <property type="entry name" value="GAL4"/>
    <property type="match status" value="1"/>
</dbReference>
<dbReference type="PROSITE" id="PS00463">
    <property type="entry name" value="ZN2_CY6_FUNGAL_1"/>
    <property type="match status" value="1"/>
</dbReference>
<feature type="domain" description="Zn(2)-C6 fungal-type" evidence="2">
    <location>
        <begin position="19"/>
        <end position="49"/>
    </location>
</feature>
<dbReference type="AlphaFoldDB" id="A0A9P6WKP3"/>
<dbReference type="GO" id="GO:0000976">
    <property type="term" value="F:transcription cis-regulatory region binding"/>
    <property type="evidence" value="ECO:0007669"/>
    <property type="project" value="TreeGrafter"/>
</dbReference>
<dbReference type="SUPFAM" id="SSF57701">
    <property type="entry name" value="Zn2/Cys6 DNA-binding domain"/>
    <property type="match status" value="1"/>
</dbReference>
<name>A0A9P6WKP3_9ASCO</name>
<evidence type="ECO:0000313" key="3">
    <source>
        <dbReference type="EMBL" id="KAG0687778.1"/>
    </source>
</evidence>
<reference evidence="3" key="1">
    <citation type="submission" date="2020-11" db="EMBL/GenBank/DDBJ databases">
        <title>Kefir isolates.</title>
        <authorList>
            <person name="Marcisauskas S."/>
            <person name="Kim Y."/>
            <person name="Blasche S."/>
        </authorList>
    </citation>
    <scope>NUCLEOTIDE SEQUENCE</scope>
    <source>
        <strain evidence="3">Olga-1</strain>
    </source>
</reference>
<keyword evidence="4" id="KW-1185">Reference proteome</keyword>
<dbReference type="PANTHER" id="PTHR37534">
    <property type="entry name" value="TRANSCRIPTIONAL ACTIVATOR PROTEIN UGA3"/>
    <property type="match status" value="1"/>
</dbReference>
<organism evidence="3 4">
    <name type="scientific">Pichia californica</name>
    <dbReference type="NCBI Taxonomy" id="460514"/>
    <lineage>
        <taxon>Eukaryota</taxon>
        <taxon>Fungi</taxon>
        <taxon>Dikarya</taxon>
        <taxon>Ascomycota</taxon>
        <taxon>Saccharomycotina</taxon>
        <taxon>Pichiomycetes</taxon>
        <taxon>Pichiales</taxon>
        <taxon>Pichiaceae</taxon>
        <taxon>Pichia</taxon>
    </lineage>
</organism>
<comment type="caution">
    <text evidence="3">The sequence shown here is derived from an EMBL/GenBank/DDBJ whole genome shotgun (WGS) entry which is preliminary data.</text>
</comment>
<dbReference type="SMART" id="SM00066">
    <property type="entry name" value="GAL4"/>
    <property type="match status" value="1"/>
</dbReference>
<dbReference type="GO" id="GO:0000981">
    <property type="term" value="F:DNA-binding transcription factor activity, RNA polymerase II-specific"/>
    <property type="evidence" value="ECO:0007669"/>
    <property type="project" value="InterPro"/>
</dbReference>
<dbReference type="Pfam" id="PF00172">
    <property type="entry name" value="Zn_clus"/>
    <property type="match status" value="1"/>
</dbReference>
<dbReference type="Proteomes" id="UP000697127">
    <property type="component" value="Unassembled WGS sequence"/>
</dbReference>
<dbReference type="PROSITE" id="PS50048">
    <property type="entry name" value="ZN2_CY6_FUNGAL_2"/>
    <property type="match status" value="1"/>
</dbReference>
<evidence type="ECO:0000259" key="2">
    <source>
        <dbReference type="PROSITE" id="PS50048"/>
    </source>
</evidence>
<dbReference type="InterPro" id="IPR001138">
    <property type="entry name" value="Zn2Cys6_DnaBD"/>
</dbReference>
<dbReference type="PANTHER" id="PTHR37534:SF49">
    <property type="entry name" value="LYSINE BIOSYNTHESIS REGULATORY PROTEIN LYS14"/>
    <property type="match status" value="1"/>
</dbReference>
<proteinExistence type="predicted"/>
<evidence type="ECO:0000313" key="4">
    <source>
        <dbReference type="Proteomes" id="UP000697127"/>
    </source>
</evidence>
<protein>
    <recommendedName>
        <fullName evidence="2">Zn(2)-C6 fungal-type domain-containing protein</fullName>
    </recommendedName>
</protein>
<keyword evidence="1" id="KW-0539">Nucleus</keyword>
<sequence length="712" mass="82593">MTQQIKSNRKGYPSYSKIGCQECKKAHRKCNEKTPRCERCVRKKLECKYPSNFVFNSNCDIENAKDELSSGKIKKARFSAFIPQSKNNLNTFMNKTNMPDNIKQNKKQLGIFNPRELDKNVSDELINFTSSQTIDSSIFLTRNNEPTTSPIKVTSPYSLELNKVKNPPVGDVMEERVNTITFQNEEMIMSNPVILKETQELNHIVTEPKNIQNDEYAKIIELNSLFPISLTDLIPITPTDLNFLNMIDIDNDNFYSLNDTYTPYTYAFNVSWKASVTVDLVGIFQEYDPIQNLFNETGDVPLKDIRLLNFIWTLNRGTRYYFNFPMFPLEVYEQVMEIFSKLSKVYSIIQSVMTYDCAMLMTGLYKRSGQKDMLLLWDRHVRIPSFKQCLEILKERIDYVSNFSESVVLTFAVIIIFSASGSDKIWKTHLKGSYQLLLKSLSMQPMRDPNNEFDQAANVLFDILKEWFFNIEFCCQLTSNNGFHITNSMSLENNECDKDSIVMLNNNISLIGGHCQELKPIMVKLRCALMEFESRGIKLCGNNVLVFKFTNTNKSLAAELKSIGLELVLEVKALKSCYKVKETADYQMRFTLQNNDKLTRLALELYLEFFFVGNKPNEFFVNLLEQILEVIYSIPYYYIVSVNWPIYQSALVALLSKESGLYQCFYDVIYSLRLNGIYVVDNALNRLEHIKKVIDMNEYEKLIDPEMDFMLI</sequence>
<evidence type="ECO:0000256" key="1">
    <source>
        <dbReference type="ARBA" id="ARBA00023242"/>
    </source>
</evidence>
<dbReference type="InterPro" id="IPR036864">
    <property type="entry name" value="Zn2-C6_fun-type_DNA-bd_sf"/>
</dbReference>
<dbReference type="Gene3D" id="4.10.240.10">
    <property type="entry name" value="Zn(2)-C6 fungal-type DNA-binding domain"/>
    <property type="match status" value="1"/>
</dbReference>
<gene>
    <name evidence="3" type="ORF">C6P40_001873</name>
</gene>
<accession>A0A9P6WKP3</accession>
<dbReference type="GO" id="GO:0008270">
    <property type="term" value="F:zinc ion binding"/>
    <property type="evidence" value="ECO:0007669"/>
    <property type="project" value="InterPro"/>
</dbReference>
<dbReference type="GO" id="GO:0005634">
    <property type="term" value="C:nucleus"/>
    <property type="evidence" value="ECO:0007669"/>
    <property type="project" value="UniProtKB-SubCell"/>
</dbReference>